<accession>A0A9W4SUS7</accession>
<dbReference type="OrthoDB" id="2444449at2759"/>
<gene>
    <name evidence="2" type="ORF">FWILDA_LOCUS10454</name>
</gene>
<evidence type="ECO:0000256" key="1">
    <source>
        <dbReference type="SAM" id="MobiDB-lite"/>
    </source>
</evidence>
<organism evidence="2 3">
    <name type="scientific">Funneliformis geosporum</name>
    <dbReference type="NCBI Taxonomy" id="1117311"/>
    <lineage>
        <taxon>Eukaryota</taxon>
        <taxon>Fungi</taxon>
        <taxon>Fungi incertae sedis</taxon>
        <taxon>Mucoromycota</taxon>
        <taxon>Glomeromycotina</taxon>
        <taxon>Glomeromycetes</taxon>
        <taxon>Glomerales</taxon>
        <taxon>Glomeraceae</taxon>
        <taxon>Funneliformis</taxon>
    </lineage>
</organism>
<comment type="caution">
    <text evidence="2">The sequence shown here is derived from an EMBL/GenBank/DDBJ whole genome shotgun (WGS) entry which is preliminary data.</text>
</comment>
<proteinExistence type="predicted"/>
<dbReference type="EMBL" id="CAMKVN010002687">
    <property type="protein sequence ID" value="CAI2182183.1"/>
    <property type="molecule type" value="Genomic_DNA"/>
</dbReference>
<dbReference type="Proteomes" id="UP001153678">
    <property type="component" value="Unassembled WGS sequence"/>
</dbReference>
<evidence type="ECO:0000313" key="3">
    <source>
        <dbReference type="Proteomes" id="UP001153678"/>
    </source>
</evidence>
<reference evidence="2" key="1">
    <citation type="submission" date="2022-08" db="EMBL/GenBank/DDBJ databases">
        <authorList>
            <person name="Kallberg Y."/>
            <person name="Tangrot J."/>
            <person name="Rosling A."/>
        </authorList>
    </citation>
    <scope>NUCLEOTIDE SEQUENCE</scope>
    <source>
        <strain evidence="2">Wild A</strain>
    </source>
</reference>
<name>A0A9W4SUS7_9GLOM</name>
<evidence type="ECO:0000313" key="2">
    <source>
        <dbReference type="EMBL" id="CAI2182183.1"/>
    </source>
</evidence>
<feature type="region of interest" description="Disordered" evidence="1">
    <location>
        <begin position="185"/>
        <end position="207"/>
    </location>
</feature>
<keyword evidence="3" id="KW-1185">Reference proteome</keyword>
<feature type="compositionally biased region" description="Low complexity" evidence="1">
    <location>
        <begin position="186"/>
        <end position="198"/>
    </location>
</feature>
<protein>
    <submittedName>
        <fullName evidence="2">4887_t:CDS:1</fullName>
    </submittedName>
</protein>
<dbReference type="AlphaFoldDB" id="A0A9W4SUS7"/>
<sequence>MSSSSDYPALVTYLRYQVKRSYRGFLKLNCNAIITSLSSNLDTEELDNLWSCHFLCKAKEILTQENWEESFVKLKEKVEFERSCKWLKPYWDSVIKDYRRKSIKSWINDSDHGNSLDKYSFDHNNNNHYNDSDDIPAPEIANLLQEDRLNDDGQKAHPVIPLSSKHEELIGPAEQAEMNQIIMLDQSNSNSSNPQTQSRRCSSSPLG</sequence>